<dbReference type="GO" id="GO:0004519">
    <property type="term" value="F:endonuclease activity"/>
    <property type="evidence" value="ECO:0007669"/>
    <property type="project" value="UniProtKB-KW"/>
</dbReference>
<dbReference type="PANTHER" id="PTHR10359:SF18">
    <property type="entry name" value="ENDONUCLEASE III"/>
    <property type="match status" value="1"/>
</dbReference>
<evidence type="ECO:0000256" key="2">
    <source>
        <dbReference type="ARBA" id="ARBA00022485"/>
    </source>
</evidence>
<dbReference type="InterPro" id="IPR003265">
    <property type="entry name" value="HhH-GPD_domain"/>
</dbReference>
<evidence type="ECO:0000256" key="7">
    <source>
        <dbReference type="ARBA" id="ARBA00023014"/>
    </source>
</evidence>
<keyword evidence="2" id="KW-0004">4Fe-4S</keyword>
<keyword evidence="11" id="KW-0255">Endonuclease</keyword>
<dbReference type="GO" id="GO:0019104">
    <property type="term" value="F:DNA N-glycosylase activity"/>
    <property type="evidence" value="ECO:0007669"/>
    <property type="project" value="UniProtKB-ARBA"/>
</dbReference>
<feature type="non-terminal residue" evidence="11">
    <location>
        <position position="119"/>
    </location>
</feature>
<dbReference type="FunFam" id="1.10.340.30:FF:000001">
    <property type="entry name" value="Endonuclease III"/>
    <property type="match status" value="1"/>
</dbReference>
<dbReference type="EMBL" id="AUZX01001013">
    <property type="protein sequence ID" value="EQD80014.1"/>
    <property type="molecule type" value="Genomic_DNA"/>
</dbReference>
<keyword evidence="3" id="KW-0479">Metal-binding</keyword>
<evidence type="ECO:0000313" key="11">
    <source>
        <dbReference type="EMBL" id="EQD80014.1"/>
    </source>
</evidence>
<dbReference type="Pfam" id="PF00730">
    <property type="entry name" value="HhH-GPD"/>
    <property type="match status" value="1"/>
</dbReference>
<keyword evidence="11" id="KW-0540">Nuclease</keyword>
<gene>
    <name evidence="11" type="ORF">B1A_01332</name>
</gene>
<proteinExistence type="inferred from homology"/>
<evidence type="ECO:0000256" key="4">
    <source>
        <dbReference type="ARBA" id="ARBA00022763"/>
    </source>
</evidence>
<evidence type="ECO:0000256" key="3">
    <source>
        <dbReference type="ARBA" id="ARBA00022723"/>
    </source>
</evidence>
<dbReference type="PANTHER" id="PTHR10359">
    <property type="entry name" value="A/G-SPECIFIC ADENINE GLYCOSYLASE/ENDONUCLEASE III"/>
    <property type="match status" value="1"/>
</dbReference>
<dbReference type="InterPro" id="IPR011257">
    <property type="entry name" value="DNA_glycosylase"/>
</dbReference>
<evidence type="ECO:0000256" key="9">
    <source>
        <dbReference type="ARBA" id="ARBA00023295"/>
    </source>
</evidence>
<dbReference type="Gene3D" id="1.10.340.30">
    <property type="entry name" value="Hypothetical protein, domain 2"/>
    <property type="match status" value="1"/>
</dbReference>
<keyword evidence="6" id="KW-0408">Iron</keyword>
<organism evidence="11">
    <name type="scientific">mine drainage metagenome</name>
    <dbReference type="NCBI Taxonomy" id="410659"/>
    <lineage>
        <taxon>unclassified sequences</taxon>
        <taxon>metagenomes</taxon>
        <taxon>ecological metagenomes</taxon>
    </lineage>
</organism>
<reference evidence="11" key="2">
    <citation type="journal article" date="2014" name="ISME J.">
        <title>Microbial stratification in low pH oxic and suboxic macroscopic growths along an acid mine drainage.</title>
        <authorList>
            <person name="Mendez-Garcia C."/>
            <person name="Mesa V."/>
            <person name="Sprenger R.R."/>
            <person name="Richter M."/>
            <person name="Diez M.S."/>
            <person name="Solano J."/>
            <person name="Bargiela R."/>
            <person name="Golyshina O.V."/>
            <person name="Manteca A."/>
            <person name="Ramos J.L."/>
            <person name="Gallego J.R."/>
            <person name="Llorente I."/>
            <person name="Martins Dos Santos V.A."/>
            <person name="Jensen O.N."/>
            <person name="Pelaez A.I."/>
            <person name="Sanchez J."/>
            <person name="Ferrer M."/>
        </authorList>
    </citation>
    <scope>NUCLEOTIDE SEQUENCE</scope>
</reference>
<comment type="similarity">
    <text evidence="1">Belongs to the Nth/MutY family.</text>
</comment>
<feature type="domain" description="HhH-GPD" evidence="10">
    <location>
        <begin position="28"/>
        <end position="119"/>
    </location>
</feature>
<keyword evidence="9" id="KW-0326">Glycosidase</keyword>
<keyword evidence="7" id="KW-0411">Iron-sulfur</keyword>
<accession>T1DF74</accession>
<evidence type="ECO:0000256" key="6">
    <source>
        <dbReference type="ARBA" id="ARBA00023004"/>
    </source>
</evidence>
<keyword evidence="8" id="KW-0234">DNA repair</keyword>
<dbReference type="GO" id="GO:0051539">
    <property type="term" value="F:4 iron, 4 sulfur cluster binding"/>
    <property type="evidence" value="ECO:0007669"/>
    <property type="project" value="UniProtKB-KW"/>
</dbReference>
<dbReference type="SMART" id="SM00478">
    <property type="entry name" value="ENDO3c"/>
    <property type="match status" value="1"/>
</dbReference>
<comment type="caution">
    <text evidence="11">The sequence shown here is derived from an EMBL/GenBank/DDBJ whole genome shotgun (WGS) entry which is preliminary data.</text>
</comment>
<name>T1DF74_9ZZZZ</name>
<sequence length="119" mass="12395">MAALREEYPAACALTHANQLELLVATILSAQTTDARVNQVTPALFARMRSAGDYAQADPGELEGLIHSTGFFRAKARALIGMGGVLQGRFGGQVPVTMEGLTSLPGVAGRPPTWCVGVG</sequence>
<evidence type="ECO:0000256" key="8">
    <source>
        <dbReference type="ARBA" id="ARBA00023204"/>
    </source>
</evidence>
<dbReference type="CDD" id="cd00056">
    <property type="entry name" value="ENDO3c"/>
    <property type="match status" value="1"/>
</dbReference>
<dbReference type="GO" id="GO:0006285">
    <property type="term" value="P:base-excision repair, AP site formation"/>
    <property type="evidence" value="ECO:0007669"/>
    <property type="project" value="TreeGrafter"/>
</dbReference>
<evidence type="ECO:0000256" key="5">
    <source>
        <dbReference type="ARBA" id="ARBA00022801"/>
    </source>
</evidence>
<dbReference type="AlphaFoldDB" id="T1DF74"/>
<reference evidence="11" key="1">
    <citation type="submission" date="2013-08" db="EMBL/GenBank/DDBJ databases">
        <authorList>
            <person name="Mendez C."/>
            <person name="Richter M."/>
            <person name="Ferrer M."/>
            <person name="Sanchez J."/>
        </authorList>
    </citation>
    <scope>NUCLEOTIDE SEQUENCE</scope>
</reference>
<keyword evidence="5" id="KW-0378">Hydrolase</keyword>
<dbReference type="GO" id="GO:0046872">
    <property type="term" value="F:metal ion binding"/>
    <property type="evidence" value="ECO:0007669"/>
    <property type="project" value="UniProtKB-KW"/>
</dbReference>
<evidence type="ECO:0000256" key="1">
    <source>
        <dbReference type="ARBA" id="ARBA00008343"/>
    </source>
</evidence>
<evidence type="ECO:0000259" key="10">
    <source>
        <dbReference type="SMART" id="SM00478"/>
    </source>
</evidence>
<keyword evidence="4" id="KW-0227">DNA damage</keyword>
<protein>
    <submittedName>
        <fullName evidence="11">Endonuclease III</fullName>
    </submittedName>
</protein>
<dbReference type="SUPFAM" id="SSF48150">
    <property type="entry name" value="DNA-glycosylase"/>
    <property type="match status" value="1"/>
</dbReference>